<accession>A0AAE1JF51</accession>
<comment type="caution">
    <text evidence="1">The sequence shown here is derived from an EMBL/GenBank/DDBJ whole genome shotgun (WGS) entry which is preliminary data.</text>
</comment>
<dbReference type="EMBL" id="JAWXYG010000006">
    <property type="protein sequence ID" value="KAK4269367.1"/>
    <property type="molecule type" value="Genomic_DNA"/>
</dbReference>
<proteinExistence type="predicted"/>
<name>A0AAE1JF51_9FABA</name>
<reference evidence="1" key="1">
    <citation type="submission" date="2023-10" db="EMBL/GenBank/DDBJ databases">
        <title>Chromosome-level genome of the transformable northern wattle, Acacia crassicarpa.</title>
        <authorList>
            <person name="Massaro I."/>
            <person name="Sinha N.R."/>
            <person name="Poethig S."/>
            <person name="Leichty A.R."/>
        </authorList>
    </citation>
    <scope>NUCLEOTIDE SEQUENCE</scope>
    <source>
        <strain evidence="1">Acra3RX</strain>
        <tissue evidence="1">Leaf</tissue>
    </source>
</reference>
<keyword evidence="2" id="KW-1185">Reference proteome</keyword>
<evidence type="ECO:0000313" key="2">
    <source>
        <dbReference type="Proteomes" id="UP001293593"/>
    </source>
</evidence>
<evidence type="ECO:0000313" key="1">
    <source>
        <dbReference type="EMBL" id="KAK4269367.1"/>
    </source>
</evidence>
<gene>
    <name evidence="1" type="ORF">QN277_022531</name>
</gene>
<organism evidence="1 2">
    <name type="scientific">Acacia crassicarpa</name>
    <name type="common">northern wattle</name>
    <dbReference type="NCBI Taxonomy" id="499986"/>
    <lineage>
        <taxon>Eukaryota</taxon>
        <taxon>Viridiplantae</taxon>
        <taxon>Streptophyta</taxon>
        <taxon>Embryophyta</taxon>
        <taxon>Tracheophyta</taxon>
        <taxon>Spermatophyta</taxon>
        <taxon>Magnoliopsida</taxon>
        <taxon>eudicotyledons</taxon>
        <taxon>Gunneridae</taxon>
        <taxon>Pentapetalae</taxon>
        <taxon>rosids</taxon>
        <taxon>fabids</taxon>
        <taxon>Fabales</taxon>
        <taxon>Fabaceae</taxon>
        <taxon>Caesalpinioideae</taxon>
        <taxon>mimosoid clade</taxon>
        <taxon>Acacieae</taxon>
        <taxon>Acacia</taxon>
    </lineage>
</organism>
<protein>
    <submittedName>
        <fullName evidence="1">Uncharacterized protein</fullName>
    </submittedName>
</protein>
<dbReference type="Proteomes" id="UP001293593">
    <property type="component" value="Unassembled WGS sequence"/>
</dbReference>
<sequence length="80" mass="9205">MKTSKFQFASNACDILHSFHRSSNYKCRGIYSMTLILELEDRRRKFQMRCILHDDAIASTGVLLDNLTNGTAPTKNSKRH</sequence>
<dbReference type="AlphaFoldDB" id="A0AAE1JF51"/>